<protein>
    <recommendedName>
        <fullName evidence="1">Protein ApaG</fullName>
    </recommendedName>
</protein>
<evidence type="ECO:0000259" key="2">
    <source>
        <dbReference type="PROSITE" id="PS51087"/>
    </source>
</evidence>
<organism evidence="3 4">
    <name type="scientific">Pseudobdellovibrio exovorus JSS</name>
    <dbReference type="NCBI Taxonomy" id="1184267"/>
    <lineage>
        <taxon>Bacteria</taxon>
        <taxon>Pseudomonadati</taxon>
        <taxon>Bdellovibrionota</taxon>
        <taxon>Bdellovibrionia</taxon>
        <taxon>Bdellovibrionales</taxon>
        <taxon>Pseudobdellovibrionaceae</taxon>
        <taxon>Pseudobdellovibrio</taxon>
    </lineage>
</organism>
<sequence>MRRLPKMSLKKALNTEFQITTTTAYVESESAPDQHRFFFAYKITIKNVGSSTAQLMSRHWIITDALGHIEEVRGPGVVGLQPKITAGQSFEYDSACPLKTSSGSMRGFYHFVDEDGESFEVEIPEFYLIAPTAIH</sequence>
<evidence type="ECO:0000313" key="3">
    <source>
        <dbReference type="EMBL" id="AGH95156.1"/>
    </source>
</evidence>
<evidence type="ECO:0000313" key="4">
    <source>
        <dbReference type="Proteomes" id="UP000012040"/>
    </source>
</evidence>
<evidence type="ECO:0000256" key="1">
    <source>
        <dbReference type="ARBA" id="ARBA00017693"/>
    </source>
</evidence>
<dbReference type="PROSITE" id="PS51087">
    <property type="entry name" value="APAG"/>
    <property type="match status" value="1"/>
</dbReference>
<dbReference type="HAMAP" id="MF_00791">
    <property type="entry name" value="ApaG"/>
    <property type="match status" value="1"/>
</dbReference>
<dbReference type="STRING" id="1184267.A11Q_940"/>
<dbReference type="eggNOG" id="COG2967">
    <property type="taxonomic scope" value="Bacteria"/>
</dbReference>
<gene>
    <name evidence="3" type="ORF">A11Q_940</name>
</gene>
<dbReference type="SUPFAM" id="SSF110069">
    <property type="entry name" value="ApaG-like"/>
    <property type="match status" value="1"/>
</dbReference>
<dbReference type="PANTHER" id="PTHR47191">
    <property type="entry name" value="OS05G0170800 PROTEIN"/>
    <property type="match status" value="1"/>
</dbReference>
<dbReference type="InterPro" id="IPR023065">
    <property type="entry name" value="Uncharacterised_ApaG"/>
</dbReference>
<keyword evidence="4" id="KW-1185">Reference proteome</keyword>
<dbReference type="HOGENOM" id="CLU_128074_0_0_7"/>
<dbReference type="PATRIC" id="fig|1184267.3.peg.955"/>
<proteinExistence type="inferred from homology"/>
<dbReference type="NCBIfam" id="NF003967">
    <property type="entry name" value="PRK05461.1"/>
    <property type="match status" value="1"/>
</dbReference>
<dbReference type="EMBL" id="CP003537">
    <property type="protein sequence ID" value="AGH95156.1"/>
    <property type="molecule type" value="Genomic_DNA"/>
</dbReference>
<dbReference type="PANTHER" id="PTHR47191:SF2">
    <property type="entry name" value="OS05G0170800 PROTEIN"/>
    <property type="match status" value="1"/>
</dbReference>
<dbReference type="Proteomes" id="UP000012040">
    <property type="component" value="Chromosome"/>
</dbReference>
<name>M4VAV5_9BACT</name>
<feature type="domain" description="ApaG" evidence="2">
    <location>
        <begin position="11"/>
        <end position="135"/>
    </location>
</feature>
<dbReference type="InterPro" id="IPR050718">
    <property type="entry name" value="ApaG-like"/>
</dbReference>
<dbReference type="InterPro" id="IPR036767">
    <property type="entry name" value="ApaG_sf"/>
</dbReference>
<dbReference type="InterPro" id="IPR007474">
    <property type="entry name" value="ApaG_domain"/>
</dbReference>
<dbReference type="KEGG" id="bex:A11Q_940"/>
<reference evidence="3 4" key="1">
    <citation type="journal article" date="2013" name="ISME J.">
        <title>By their genes ye shall know them: genomic signatures of predatory bacteria.</title>
        <authorList>
            <person name="Pasternak Z."/>
            <person name="Pietrokovski S."/>
            <person name="Rotem O."/>
            <person name="Gophna U."/>
            <person name="Lurie-Weinberger M.N."/>
            <person name="Jurkevitch E."/>
        </authorList>
    </citation>
    <scope>NUCLEOTIDE SEQUENCE [LARGE SCALE GENOMIC DNA]</scope>
    <source>
        <strain evidence="3 4">JSS</strain>
    </source>
</reference>
<dbReference type="Pfam" id="PF04379">
    <property type="entry name" value="DUF525"/>
    <property type="match status" value="1"/>
</dbReference>
<dbReference type="AlphaFoldDB" id="M4VAV5"/>
<accession>M4VAV5</accession>
<dbReference type="Gene3D" id="2.60.40.1470">
    <property type="entry name" value="ApaG domain"/>
    <property type="match status" value="1"/>
</dbReference>